<keyword evidence="3" id="KW-1185">Reference proteome</keyword>
<protein>
    <submittedName>
        <fullName evidence="2">Uncharacterized protein</fullName>
    </submittedName>
</protein>
<dbReference type="AlphaFoldDB" id="R9I5F6"/>
<evidence type="ECO:0000256" key="1">
    <source>
        <dbReference type="SAM" id="Phobius"/>
    </source>
</evidence>
<sequence>MLLIANALIGECIFLFGIKFQMFGMILKPDPEDFP</sequence>
<dbReference type="HOGENOM" id="CLU_3363216_0_0_10"/>
<accession>R9I5F6</accession>
<name>R9I5F6_9BACT</name>
<evidence type="ECO:0000313" key="3">
    <source>
        <dbReference type="Proteomes" id="UP000014200"/>
    </source>
</evidence>
<evidence type="ECO:0000313" key="2">
    <source>
        <dbReference type="EMBL" id="EOS11361.1"/>
    </source>
</evidence>
<comment type="caution">
    <text evidence="2">The sequence shown here is derived from an EMBL/GenBank/DDBJ whole genome shotgun (WGS) entry which is preliminary data.</text>
</comment>
<organism evidence="2 3">
    <name type="scientific">Phocaeicola sartorii</name>
    <dbReference type="NCBI Taxonomy" id="671267"/>
    <lineage>
        <taxon>Bacteria</taxon>
        <taxon>Pseudomonadati</taxon>
        <taxon>Bacteroidota</taxon>
        <taxon>Bacteroidia</taxon>
        <taxon>Bacteroidales</taxon>
        <taxon>Bacteroidaceae</taxon>
        <taxon>Phocaeicola</taxon>
    </lineage>
</organism>
<feature type="transmembrane region" description="Helical" evidence="1">
    <location>
        <begin position="7"/>
        <end position="27"/>
    </location>
</feature>
<keyword evidence="1" id="KW-1133">Transmembrane helix</keyword>
<keyword evidence="1" id="KW-0472">Membrane</keyword>
<proteinExistence type="predicted"/>
<dbReference type="STRING" id="1235788.C802_03075"/>
<gene>
    <name evidence="2" type="ORF">C802_03075</name>
</gene>
<dbReference type="EMBL" id="ASSP01000018">
    <property type="protein sequence ID" value="EOS11361.1"/>
    <property type="molecule type" value="Genomic_DNA"/>
</dbReference>
<keyword evidence="1" id="KW-0812">Transmembrane</keyword>
<reference evidence="2 3" key="1">
    <citation type="submission" date="2013-04" db="EMBL/GenBank/DDBJ databases">
        <title>The Genome Sequence of Bacteroides massiliensis dnLKV3.</title>
        <authorList>
            <consortium name="The Broad Institute Genomics Platform"/>
            <consortium name="The Broad Institute Genome Sequencing Center for Infectious Disease"/>
            <person name="Earl A."/>
            <person name="Xavier R."/>
            <person name="Kuhn K."/>
            <person name="Stappenbeck T."/>
            <person name="Walker B."/>
            <person name="Young S."/>
            <person name="Zeng Q."/>
            <person name="Gargeya S."/>
            <person name="Fitzgerald M."/>
            <person name="Haas B."/>
            <person name="Abouelleil A."/>
            <person name="Allen A.W."/>
            <person name="Alvarado L."/>
            <person name="Arachchi H.M."/>
            <person name="Berlin A.M."/>
            <person name="Chapman S.B."/>
            <person name="Gainer-Dewar J."/>
            <person name="Goldberg J."/>
            <person name="Griggs A."/>
            <person name="Gujja S."/>
            <person name="Hansen M."/>
            <person name="Howarth C."/>
            <person name="Imamovic A."/>
            <person name="Ireland A."/>
            <person name="Larimer J."/>
            <person name="McCowan C."/>
            <person name="Murphy C."/>
            <person name="Pearson M."/>
            <person name="Poon T.W."/>
            <person name="Priest M."/>
            <person name="Roberts A."/>
            <person name="Saif S."/>
            <person name="Shea T."/>
            <person name="Sisk P."/>
            <person name="Sykes S."/>
            <person name="Wortman J."/>
            <person name="Nusbaum C."/>
            <person name="Birren B."/>
        </authorList>
    </citation>
    <scope>NUCLEOTIDE SEQUENCE [LARGE SCALE GENOMIC DNA]</scope>
    <source>
        <strain evidence="3">dnLKV3</strain>
    </source>
</reference>
<dbReference type="Proteomes" id="UP000014200">
    <property type="component" value="Unassembled WGS sequence"/>
</dbReference>